<gene>
    <name evidence="1" type="ORF">SPHINGO391_470166</name>
</gene>
<accession>A0A5E7ZQD2</accession>
<evidence type="ECO:0000313" key="1">
    <source>
        <dbReference type="EMBL" id="VVT21218.1"/>
    </source>
</evidence>
<proteinExistence type="predicted"/>
<organism evidence="1 2">
    <name type="scientific">Sphingomonas aurantiaca</name>
    <dbReference type="NCBI Taxonomy" id="185949"/>
    <lineage>
        <taxon>Bacteria</taxon>
        <taxon>Pseudomonadati</taxon>
        <taxon>Pseudomonadota</taxon>
        <taxon>Alphaproteobacteria</taxon>
        <taxon>Sphingomonadales</taxon>
        <taxon>Sphingomonadaceae</taxon>
        <taxon>Sphingomonas</taxon>
    </lineage>
</organism>
<dbReference type="AlphaFoldDB" id="A0A5E7ZQD2"/>
<dbReference type="Proteomes" id="UP000326857">
    <property type="component" value="Unassembled WGS sequence"/>
</dbReference>
<protein>
    <submittedName>
        <fullName evidence="1">Uncharacterized protein</fullName>
    </submittedName>
</protein>
<evidence type="ECO:0000313" key="2">
    <source>
        <dbReference type="Proteomes" id="UP000326857"/>
    </source>
</evidence>
<sequence length="79" mass="9250">MEGHWQRSALHLASVILTKVKTRSQAGYRSLLWVLTFVRMTEGALRTLRPVRARCARRYAHCRRLHRPPHRNRASPLPP</sequence>
<dbReference type="EMBL" id="CABVLI010000042">
    <property type="protein sequence ID" value="VVT21218.1"/>
    <property type="molecule type" value="Genomic_DNA"/>
</dbReference>
<reference evidence="1 2" key="1">
    <citation type="submission" date="2019-09" db="EMBL/GenBank/DDBJ databases">
        <authorList>
            <person name="Dittami M. S."/>
        </authorList>
    </citation>
    <scope>NUCLEOTIDE SEQUENCE [LARGE SCALE GENOMIC DNA]</scope>
    <source>
        <strain evidence="1">SPHINGO391</strain>
    </source>
</reference>
<name>A0A5E7ZQD2_9SPHN</name>